<dbReference type="Gene3D" id="3.40.50.300">
    <property type="entry name" value="P-loop containing nucleotide triphosphate hydrolases"/>
    <property type="match status" value="1"/>
</dbReference>
<dbReference type="InterPro" id="IPR027443">
    <property type="entry name" value="IPNS-like_sf"/>
</dbReference>
<dbReference type="Pfam" id="PF12689">
    <property type="entry name" value="Acid_PPase"/>
    <property type="match status" value="1"/>
</dbReference>
<feature type="transmembrane region" description="Helical" evidence="7">
    <location>
        <begin position="920"/>
        <end position="944"/>
    </location>
</feature>
<evidence type="ECO:0000256" key="2">
    <source>
        <dbReference type="ARBA" id="ARBA00007730"/>
    </source>
</evidence>
<comment type="caution">
    <text evidence="11">The sequence shown here is derived from an EMBL/GenBank/DDBJ whole genome shotgun (WGS) entry which is preliminary data.</text>
</comment>
<dbReference type="EMBL" id="SDOX01000019">
    <property type="protein sequence ID" value="TFJ84409.1"/>
    <property type="molecule type" value="Genomic_DNA"/>
</dbReference>
<dbReference type="InterPro" id="IPR027417">
    <property type="entry name" value="P-loop_NTPase"/>
</dbReference>
<feature type="compositionally biased region" description="Acidic residues" evidence="6">
    <location>
        <begin position="1046"/>
        <end position="1060"/>
    </location>
</feature>
<dbReference type="OrthoDB" id="411451at2759"/>
<evidence type="ECO:0000256" key="6">
    <source>
        <dbReference type="SAM" id="MobiDB-lite"/>
    </source>
</evidence>
<evidence type="ECO:0000256" key="1">
    <source>
        <dbReference type="ARBA" id="ARBA00004141"/>
    </source>
</evidence>
<dbReference type="InterPro" id="IPR004776">
    <property type="entry name" value="Mem_transp_PIN-like"/>
</dbReference>
<feature type="compositionally biased region" description="Low complexity" evidence="6">
    <location>
        <begin position="1203"/>
        <end position="1214"/>
    </location>
</feature>
<dbReference type="SFLD" id="SFLDG01129">
    <property type="entry name" value="C1.5:_HAD__Beta-PGM__Phosphata"/>
    <property type="match status" value="1"/>
</dbReference>
<dbReference type="GO" id="GO:0055085">
    <property type="term" value="P:transmembrane transport"/>
    <property type="evidence" value="ECO:0007669"/>
    <property type="project" value="InterPro"/>
</dbReference>
<reference evidence="11 12" key="1">
    <citation type="submission" date="2019-01" db="EMBL/GenBank/DDBJ databases">
        <title>Nuclear Genome Assembly of the Microalgal Biofuel strain Nannochloropsis salina CCMP1776.</title>
        <authorList>
            <person name="Hovde B."/>
        </authorList>
    </citation>
    <scope>NUCLEOTIDE SEQUENCE [LARGE SCALE GENOMIC DNA]</scope>
    <source>
        <strain evidence="11 12">CCMP1776</strain>
    </source>
</reference>
<dbReference type="InterPro" id="IPR010033">
    <property type="entry name" value="HAD_SF_ppase_IIIC"/>
</dbReference>
<feature type="transmembrane region" description="Helical" evidence="7">
    <location>
        <begin position="1426"/>
        <end position="1446"/>
    </location>
</feature>
<feature type="compositionally biased region" description="Low complexity" evidence="6">
    <location>
        <begin position="1291"/>
        <end position="1301"/>
    </location>
</feature>
<dbReference type="SFLD" id="SFLDG01131">
    <property type="entry name" value="C1.5.2:_MDP_Like"/>
    <property type="match status" value="1"/>
</dbReference>
<gene>
    <name evidence="11" type="ORF">NSK_004394</name>
</gene>
<accession>A0A4D9D757</accession>
<dbReference type="Gene3D" id="2.60.120.330">
    <property type="entry name" value="B-lactam Antibiotic, Isopenicillin N Synthase, Chain"/>
    <property type="match status" value="1"/>
</dbReference>
<dbReference type="InterPro" id="IPR007803">
    <property type="entry name" value="Asp/Arg/Pro-Hydrxlase"/>
</dbReference>
<evidence type="ECO:0000256" key="5">
    <source>
        <dbReference type="ARBA" id="ARBA00023136"/>
    </source>
</evidence>
<evidence type="ECO:0000259" key="8">
    <source>
        <dbReference type="Pfam" id="PF00685"/>
    </source>
</evidence>
<keyword evidence="12" id="KW-1185">Reference proteome</keyword>
<evidence type="ECO:0000259" key="10">
    <source>
        <dbReference type="Pfam" id="PF12928"/>
    </source>
</evidence>
<feature type="domain" description="Aspartyl/asparaginy/proline hydroxylase" evidence="9">
    <location>
        <begin position="518"/>
        <end position="608"/>
    </location>
</feature>
<dbReference type="InterPro" id="IPR023214">
    <property type="entry name" value="HAD_sf"/>
</dbReference>
<keyword evidence="3 7" id="KW-0812">Transmembrane</keyword>
<feature type="compositionally biased region" description="Low complexity" evidence="6">
    <location>
        <begin position="1105"/>
        <end position="1116"/>
    </location>
</feature>
<dbReference type="SUPFAM" id="SSF56784">
    <property type="entry name" value="HAD-like"/>
    <property type="match status" value="1"/>
</dbReference>
<dbReference type="Pfam" id="PF12928">
    <property type="entry name" value="tRNA_int_end_N2"/>
    <property type="match status" value="1"/>
</dbReference>
<dbReference type="NCBIfam" id="TIGR01681">
    <property type="entry name" value="HAD-SF-IIIC"/>
    <property type="match status" value="1"/>
</dbReference>
<comment type="similarity">
    <text evidence="2">Belongs to the aspartyl/asparaginyl beta-hydroxylase family.</text>
</comment>
<dbReference type="GO" id="GO:0003993">
    <property type="term" value="F:acid phosphatase activity"/>
    <property type="evidence" value="ECO:0007669"/>
    <property type="project" value="TreeGrafter"/>
</dbReference>
<dbReference type="Pfam" id="PF03547">
    <property type="entry name" value="Mem_trans"/>
    <property type="match status" value="1"/>
</dbReference>
<evidence type="ECO:0000313" key="11">
    <source>
        <dbReference type="EMBL" id="TFJ84409.1"/>
    </source>
</evidence>
<evidence type="ECO:0000259" key="9">
    <source>
        <dbReference type="Pfam" id="PF05118"/>
    </source>
</evidence>
<feature type="domain" description="tRNA-splicing endonuclease subunit Sen54 N-terminal" evidence="10">
    <location>
        <begin position="123"/>
        <end position="177"/>
    </location>
</feature>
<feature type="region of interest" description="Disordered" evidence="6">
    <location>
        <begin position="1043"/>
        <end position="1064"/>
    </location>
</feature>
<dbReference type="Pfam" id="PF00685">
    <property type="entry name" value="Sulfotransfer_1"/>
    <property type="match status" value="1"/>
</dbReference>
<evidence type="ECO:0000256" key="4">
    <source>
        <dbReference type="ARBA" id="ARBA00022989"/>
    </source>
</evidence>
<feature type="region of interest" description="Disordered" evidence="6">
    <location>
        <begin position="1203"/>
        <end position="1276"/>
    </location>
</feature>
<feature type="compositionally biased region" description="Basic and acidic residues" evidence="6">
    <location>
        <begin position="29"/>
        <end position="39"/>
    </location>
</feature>
<organism evidence="11 12">
    <name type="scientific">Nannochloropsis salina CCMP1776</name>
    <dbReference type="NCBI Taxonomy" id="1027361"/>
    <lineage>
        <taxon>Eukaryota</taxon>
        <taxon>Sar</taxon>
        <taxon>Stramenopiles</taxon>
        <taxon>Ochrophyta</taxon>
        <taxon>Eustigmatophyceae</taxon>
        <taxon>Eustigmatales</taxon>
        <taxon>Monodopsidaceae</taxon>
        <taxon>Microchloropsis</taxon>
        <taxon>Microchloropsis salina</taxon>
    </lineage>
</organism>
<feature type="domain" description="Sulfotransferase" evidence="8">
    <location>
        <begin position="645"/>
        <end position="855"/>
    </location>
</feature>
<dbReference type="InterPro" id="IPR024336">
    <property type="entry name" value="tRNA_splic_suSen54_N"/>
</dbReference>
<sequence length="1663" mass="185876">MEVDESVGHLLAVGQLSEREGEEGDAHEEELPKERHRSEEFEEEDGEEGLPLVAADDVLDNLQVWARTLERPPKGNLKVGVFGGFVYLATVKQRQTETLLRSLMIISIRIFFVFGLLLICGDAKTYCEGLWRPDKQLCRIIKTRGNDLRSMGFPYEGDTHLFPEETLYLVERCKLEVGNLTTPELYEAVDLQHYLTYAYFRQTSLIVFRAEPSCPVGVAFEAYAPSSQFRKTARKDPIFYIMYGGTRDPVPSEEELMAIFKWAEGVPVKYAMVSGDGGVFAINIAHWPLENKTQTDTRGKAAAATVVSCEQERGKEGDEDTEGRRHKLCRKDRREMERQRHQEALRSKEQECHDLQSGNDEKEGLQENAGESTSEKRCNLPNLAKSAVQASPTFASLPRMVPPNATITLGHKGVPVHELPEEARVRVPLCSARGKVCVAGIKRKLSDGGAKLWQEENAEKTNVGILRPSHDAWGIKKIVFIYCDDFLRRCFEMPWFHDPEWQALLLPVFQALNVAPRMVVRCLLASMPPGIAIPPHHDTGYWVHYSHRIHLPIETDPARIVFRVGPSKDRLQRYDLPEGCLVELNNQAKHSVDNLWDRSRVHLILDYLEKDSIERSILPPGAKLHQTRRSIDLESEHGSRSCPSFLILGAQKSGTTSLYEYLCQHPLVLRARRRETHYLDWRWRREEHLTWEDHRETYLRFFHAALLNENPSCMTGEATPSYLLHSDIVLPRVRKLAPTAKLLVILRCPVARAYSQYQMVTDPEGSVEQKKARGSHWLGKSFEEVVEAEMQDLERHRVHPTMNYQEFKDGYLSSRPLGHGSHSLLGRGLYALQLQPWLEAFGRDQLMVMFMEDMTYSGVSSCAGGAESMFELPTRDLIEDALSASANATCKIVFLVLIGVVATAQGVFNDQGVSDLGRLVYHVTLPALLFVNIISEVTVARLMVLWKLPVLALVHVCSGFILATCLTTFFRIRGIGKKAVTLCLMFGNVGSLSIAMIDTLCADEPLASGVGPDCDLRGVEYISFYLITQTILMFTWAEEIVKDQKGDEEEEEEEALEGEDEVMKSTYFQDTDQERALECRPHSASMNVPGAAARLEREGSDQQVPPALASGPSSALSRRRGSVATPSRTDNYDSGIRTSASELGPGTPRLRRLQSHSQILDQEDINSILSRYPVESRPQMETEQSGLGLLGSSLSLVGSMSSPYLPSLSSSPSLFRLRGSRTDTTHPQLHPEESGERERLMGRRRSGSTGFGSTQQAGNSSVSAGKGNGAVPSEGLVPPRIAVKGLEPSRSHISSQSLSSTPPLPMHSPEPSILVVRPPTCYSRILDVWVGFLLVISRLAANPSIRAALTAFFLGLFPPIKALFVPTVDRPDPPLGAFLGAMRILGQAQVPCSMLMLSGSGTIRYLNDKAAQNNATASFAFKPRVIFCIILGRILLFPLIGLGAWWGGYTLGLFEGTPVLSLVALLDAAVPSAQNVEKALQLLRAGPQPKLIVLDLDYTLWQAYVDSTSGPPFVYHKEEQAVLDKRKWEIEAFEHTRPLLQALMEANMQVAFASRTEEPAWANEVIRIFEIDEQGRCLSDYAQAWEIYPTSKDKHFHALARKLNVNFSEMLFFDDEKRNIHEVSQLGVISVHCKDGISLSTFEEGLLQFRKRLSIFDETFQGN</sequence>
<dbReference type="InterPro" id="IPR036412">
    <property type="entry name" value="HAD-like_sf"/>
</dbReference>
<feature type="compositionally biased region" description="Basic and acidic residues" evidence="6">
    <location>
        <begin position="1220"/>
        <end position="1241"/>
    </location>
</feature>
<protein>
    <recommendedName>
        <fullName evidence="13">Aspartyl/asparaginy/proline hydroxylase domain-containing protein</fullName>
    </recommendedName>
</protein>
<dbReference type="Proteomes" id="UP000355283">
    <property type="component" value="Unassembled WGS sequence"/>
</dbReference>
<feature type="transmembrane region" description="Helical" evidence="7">
    <location>
        <begin position="950"/>
        <end position="972"/>
    </location>
</feature>
<evidence type="ECO:0000256" key="7">
    <source>
        <dbReference type="SAM" id="Phobius"/>
    </source>
</evidence>
<dbReference type="InterPro" id="IPR000863">
    <property type="entry name" value="Sulfotransferase_dom"/>
</dbReference>
<name>A0A4D9D757_9STRA</name>
<feature type="region of interest" description="Disordered" evidence="6">
    <location>
        <begin position="333"/>
        <end position="381"/>
    </location>
</feature>
<dbReference type="Gene3D" id="3.40.50.1000">
    <property type="entry name" value="HAD superfamily/HAD-like"/>
    <property type="match status" value="1"/>
</dbReference>
<proteinExistence type="inferred from homology"/>
<evidence type="ECO:0000256" key="3">
    <source>
        <dbReference type="ARBA" id="ARBA00022692"/>
    </source>
</evidence>
<feature type="compositionally biased region" description="Basic and acidic residues" evidence="6">
    <location>
        <begin position="333"/>
        <end position="365"/>
    </location>
</feature>
<dbReference type="SUPFAM" id="SSF51197">
    <property type="entry name" value="Clavaminate synthase-like"/>
    <property type="match status" value="1"/>
</dbReference>
<dbReference type="GO" id="GO:0016020">
    <property type="term" value="C:membrane"/>
    <property type="evidence" value="ECO:0007669"/>
    <property type="project" value="UniProtKB-SubCell"/>
</dbReference>
<feature type="region of interest" description="Disordered" evidence="6">
    <location>
        <begin position="1288"/>
        <end position="1307"/>
    </location>
</feature>
<dbReference type="GO" id="GO:0008146">
    <property type="term" value="F:sulfotransferase activity"/>
    <property type="evidence" value="ECO:0007669"/>
    <property type="project" value="InterPro"/>
</dbReference>
<feature type="region of interest" description="Disordered" evidence="6">
    <location>
        <begin position="1093"/>
        <end position="1149"/>
    </location>
</feature>
<dbReference type="PANTHER" id="PTHR17901:SF14">
    <property type="entry name" value="MAGNESIUM-DEPENDENT PHOSPHATASE 1"/>
    <property type="match status" value="1"/>
</dbReference>
<keyword evidence="4 7" id="KW-1133">Transmembrane helix</keyword>
<evidence type="ECO:0008006" key="13">
    <source>
        <dbReference type="Google" id="ProtNLM"/>
    </source>
</evidence>
<comment type="subcellular location">
    <subcellularLocation>
        <location evidence="1">Membrane</location>
        <topology evidence="1">Multi-pass membrane protein</topology>
    </subcellularLocation>
</comment>
<feature type="transmembrane region" description="Helical" evidence="7">
    <location>
        <begin position="892"/>
        <end position="908"/>
    </location>
</feature>
<dbReference type="SFLD" id="SFLDS00003">
    <property type="entry name" value="Haloacid_Dehalogenase"/>
    <property type="match status" value="1"/>
</dbReference>
<dbReference type="PANTHER" id="PTHR17901">
    <property type="entry name" value="MAGNESIUM-DEPENDENT PHOSPHATASE 1 MDP1"/>
    <property type="match status" value="1"/>
</dbReference>
<dbReference type="InterPro" id="IPR010036">
    <property type="entry name" value="MDP_1_eu_arc"/>
</dbReference>
<dbReference type="SUPFAM" id="SSF52540">
    <property type="entry name" value="P-loop containing nucleoside triphosphate hydrolases"/>
    <property type="match status" value="1"/>
</dbReference>
<keyword evidence="5 7" id="KW-0472">Membrane</keyword>
<feature type="region of interest" description="Disordered" evidence="6">
    <location>
        <begin position="1"/>
        <end position="48"/>
    </location>
</feature>
<evidence type="ECO:0000313" key="12">
    <source>
        <dbReference type="Proteomes" id="UP000355283"/>
    </source>
</evidence>
<dbReference type="Pfam" id="PF05118">
    <property type="entry name" value="Asp_Arg_Hydrox"/>
    <property type="match status" value="1"/>
</dbReference>
<dbReference type="NCBIfam" id="TIGR01685">
    <property type="entry name" value="MDP-1"/>
    <property type="match status" value="1"/>
</dbReference>